<dbReference type="InterPro" id="IPR051605">
    <property type="entry name" value="CstA"/>
</dbReference>
<keyword evidence="5 7" id="KW-1133">Transmembrane helix</keyword>
<feature type="transmembrane region" description="Helical" evidence="7">
    <location>
        <begin position="86"/>
        <end position="109"/>
    </location>
</feature>
<evidence type="ECO:0000256" key="6">
    <source>
        <dbReference type="ARBA" id="ARBA00023136"/>
    </source>
</evidence>
<dbReference type="PANTHER" id="PTHR30252:SF0">
    <property type="entry name" value="PEPTIDE TRANSPORTER CSTA"/>
    <property type="match status" value="1"/>
</dbReference>
<comment type="similarity">
    <text evidence="2">Belongs to the peptide transporter carbon starvation (CstA) (TC 2.A.114) family.</text>
</comment>
<keyword evidence="4 7" id="KW-0812">Transmembrane</keyword>
<evidence type="ECO:0000313" key="9">
    <source>
        <dbReference type="EMBL" id="AIL32774.1"/>
    </source>
</evidence>
<feature type="transmembrane region" description="Helical" evidence="7">
    <location>
        <begin position="523"/>
        <end position="546"/>
    </location>
</feature>
<dbReference type="RefSeq" id="WP_038499854.1">
    <property type="nucleotide sequence ID" value="NZ_AFWK01000045.1"/>
</dbReference>
<protein>
    <submittedName>
        <fullName evidence="9">Carbon starvation protein CstA</fullName>
    </submittedName>
</protein>
<reference evidence="9 10" key="1">
    <citation type="journal article" date="2014" name="BMC Genomics">
        <title>A genomic perspective on a new bacterial genus and species from the Alcaligenaceae family, Basilea psittacipulmonis.</title>
        <authorList>
            <person name="Whiteson K.L."/>
            <person name="Hernandez D."/>
            <person name="Lazarevic V."/>
            <person name="Gaia N."/>
            <person name="Farinelli L."/>
            <person name="Francois P."/>
            <person name="Pilo P."/>
            <person name="Frey J."/>
            <person name="Schrenzel J."/>
        </authorList>
    </citation>
    <scope>NUCLEOTIDE SEQUENCE [LARGE SCALE GENOMIC DNA]</scope>
    <source>
        <strain evidence="9 10">DSM 24701</strain>
    </source>
</reference>
<comment type="subcellular location">
    <subcellularLocation>
        <location evidence="1">Cell membrane</location>
        <topology evidence="1">Multi-pass membrane protein</topology>
    </subcellularLocation>
</comment>
<dbReference type="AlphaFoldDB" id="A0A077DDT8"/>
<dbReference type="InterPro" id="IPR003706">
    <property type="entry name" value="CstA_N"/>
</dbReference>
<feature type="transmembrane region" description="Helical" evidence="7">
    <location>
        <begin position="326"/>
        <end position="351"/>
    </location>
</feature>
<dbReference type="HOGENOM" id="CLU_010531_4_1_4"/>
<evidence type="ECO:0000313" key="10">
    <source>
        <dbReference type="Proteomes" id="UP000028945"/>
    </source>
</evidence>
<keyword evidence="3" id="KW-1003">Cell membrane</keyword>
<dbReference type="OrthoDB" id="9761224at2"/>
<dbReference type="PANTHER" id="PTHR30252">
    <property type="entry name" value="INNER MEMBRANE PEPTIDE TRANSPORTER"/>
    <property type="match status" value="1"/>
</dbReference>
<name>A0A077DDT8_9BURK</name>
<feature type="transmembrane region" description="Helical" evidence="7">
    <location>
        <begin position="492"/>
        <end position="511"/>
    </location>
</feature>
<gene>
    <name evidence="9" type="ORF">IX83_05130</name>
</gene>
<keyword evidence="6 7" id="KW-0472">Membrane</keyword>
<feature type="transmembrane region" description="Helical" evidence="7">
    <location>
        <begin position="428"/>
        <end position="449"/>
    </location>
</feature>
<dbReference type="EMBL" id="CP009238">
    <property type="protein sequence ID" value="AIL32774.1"/>
    <property type="molecule type" value="Genomic_DNA"/>
</dbReference>
<dbReference type="Pfam" id="PF02554">
    <property type="entry name" value="CstA"/>
    <property type="match status" value="2"/>
</dbReference>
<evidence type="ECO:0000256" key="1">
    <source>
        <dbReference type="ARBA" id="ARBA00004651"/>
    </source>
</evidence>
<feature type="transmembrane region" description="Helical" evidence="7">
    <location>
        <begin position="130"/>
        <end position="151"/>
    </location>
</feature>
<dbReference type="STRING" id="1072685.IX83_05130"/>
<proteinExistence type="inferred from homology"/>
<evidence type="ECO:0000256" key="5">
    <source>
        <dbReference type="ARBA" id="ARBA00022989"/>
    </source>
</evidence>
<dbReference type="GO" id="GO:0005886">
    <property type="term" value="C:plasma membrane"/>
    <property type="evidence" value="ECO:0007669"/>
    <property type="project" value="UniProtKB-SubCell"/>
</dbReference>
<evidence type="ECO:0000259" key="8">
    <source>
        <dbReference type="Pfam" id="PF02554"/>
    </source>
</evidence>
<feature type="transmembrane region" description="Helical" evidence="7">
    <location>
        <begin position="389"/>
        <end position="407"/>
    </location>
</feature>
<evidence type="ECO:0000256" key="4">
    <source>
        <dbReference type="ARBA" id="ARBA00022692"/>
    </source>
</evidence>
<feature type="transmembrane region" description="Helical" evidence="7">
    <location>
        <begin position="163"/>
        <end position="182"/>
    </location>
</feature>
<accession>A0A077DDT8</accession>
<feature type="domain" description="CstA N-terminal" evidence="8">
    <location>
        <begin position="2"/>
        <end position="347"/>
    </location>
</feature>
<feature type="transmembrane region" description="Helical" evidence="7">
    <location>
        <begin position="62"/>
        <end position="80"/>
    </location>
</feature>
<feature type="transmembrane region" description="Helical" evidence="7">
    <location>
        <begin position="221"/>
        <end position="244"/>
    </location>
</feature>
<keyword evidence="10" id="KW-1185">Reference proteome</keyword>
<organism evidence="9 10">
    <name type="scientific">Basilea psittacipulmonis DSM 24701</name>
    <dbReference type="NCBI Taxonomy" id="1072685"/>
    <lineage>
        <taxon>Bacteria</taxon>
        <taxon>Pseudomonadati</taxon>
        <taxon>Pseudomonadota</taxon>
        <taxon>Betaproteobacteria</taxon>
        <taxon>Burkholderiales</taxon>
        <taxon>Alcaligenaceae</taxon>
        <taxon>Basilea</taxon>
    </lineage>
</organism>
<feature type="transmembrane region" description="Helical" evidence="7">
    <location>
        <begin position="284"/>
        <end position="305"/>
    </location>
</feature>
<dbReference type="KEGG" id="bpsi:IX83_05130"/>
<evidence type="ECO:0000256" key="7">
    <source>
        <dbReference type="SAM" id="Phobius"/>
    </source>
</evidence>
<sequence>MNSIVMLILGVAGMLSGYFFYSKFIASKVFKLDPNFKTPAHEFNDGVDYVPTNKFVLWGHHFTSVAGAAPIVGPAIAVFWGWLPAFLWVVLGTIFMAGVHDMAAIWASTRNKGHSMATIVGNLIGPRARVLLLVVIFLLLLMVNTAFGTVIGRMMVNTPSSVLPVWGALVVAFIIGQCIYRFKLSLPIVSLLGVIALYLLIYMGPMFPIELPKEMLGLNDVAWWIIILFVYAAIASILPVWMLLQPRDYINGLQLFVGLIVLYASVIIVSPDVVAPAFNENEAAYSAPIMPLLFVTIACGAISGFHGLVSTGTTSKQVNKETDIRFVGYLGAMGEGLLALVAIIATTAGFATLTEWEAVYSDFGKGGITAFINGGASIMERGVGLSSELSATMLTVMAALFAGTTMDTGVRLQRYILQEVGEAYRLPVLTKGSVATLLAVGICVLLVFGTGGSDGSGGLTIWPLFGTTNQLMAGLTLLIVTVILLRRGIKSWYTLLPMAFLLTMTVIALFFELQRYFVNEQWLLFVLGAIILISAIMVTLECAHVLRKEWPKGKVANLRDVE</sequence>
<dbReference type="GO" id="GO:0009267">
    <property type="term" value="P:cellular response to starvation"/>
    <property type="evidence" value="ECO:0007669"/>
    <property type="project" value="InterPro"/>
</dbReference>
<feature type="transmembrane region" description="Helical" evidence="7">
    <location>
        <begin position="256"/>
        <end position="278"/>
    </location>
</feature>
<evidence type="ECO:0000256" key="2">
    <source>
        <dbReference type="ARBA" id="ARBA00007755"/>
    </source>
</evidence>
<feature type="transmembrane region" description="Helical" evidence="7">
    <location>
        <begin position="461"/>
        <end position="485"/>
    </location>
</feature>
<feature type="domain" description="CstA N-terminal" evidence="8">
    <location>
        <begin position="365"/>
        <end position="508"/>
    </location>
</feature>
<feature type="transmembrane region" description="Helical" evidence="7">
    <location>
        <begin position="6"/>
        <end position="26"/>
    </location>
</feature>
<evidence type="ECO:0000256" key="3">
    <source>
        <dbReference type="ARBA" id="ARBA00022475"/>
    </source>
</evidence>
<dbReference type="eggNOG" id="COG1966">
    <property type="taxonomic scope" value="Bacteria"/>
</dbReference>
<dbReference type="Proteomes" id="UP000028945">
    <property type="component" value="Chromosome"/>
</dbReference>
<feature type="transmembrane region" description="Helical" evidence="7">
    <location>
        <begin position="189"/>
        <end position="209"/>
    </location>
</feature>